<protein>
    <recommendedName>
        <fullName evidence="3">Tryptophan synthase subunit alpha</fullName>
    </recommendedName>
</protein>
<organism evidence="1 2">
    <name type="scientific">Paramicrobacterium chengjingii</name>
    <dbReference type="NCBI Taxonomy" id="2769067"/>
    <lineage>
        <taxon>Bacteria</taxon>
        <taxon>Bacillati</taxon>
        <taxon>Actinomycetota</taxon>
        <taxon>Actinomycetes</taxon>
        <taxon>Micrococcales</taxon>
        <taxon>Microbacteriaceae</taxon>
        <taxon>Paramicrobacterium</taxon>
    </lineage>
</organism>
<reference evidence="1 2" key="1">
    <citation type="submission" date="2020-12" db="EMBL/GenBank/DDBJ databases">
        <title>Microbacterium sp. HY060.</title>
        <authorList>
            <person name="Zhou J."/>
        </authorList>
    </citation>
    <scope>NUCLEOTIDE SEQUENCE [LARGE SCALE GENOMIC DNA]</scope>
    <source>
        <strain evidence="1 2">HY60</strain>
    </source>
</reference>
<keyword evidence="2" id="KW-1185">Reference proteome</keyword>
<name>A0ABX6YIE0_9MICO</name>
<sequence length="129" mass="14789">MSESLARLRADARLELDVLIEHRSRDGQDPWDFLQFLPTVDQLVVRALRDDELDRTGKTAEFLLARLGEKTQRPDAARLRIEADRLEYGILREIAHRHPELTQAVWTLAGDLDHAQISPAEPATRRGEE</sequence>
<dbReference type="EMBL" id="CP061169">
    <property type="protein sequence ID" value="QPZ38526.1"/>
    <property type="molecule type" value="Genomic_DNA"/>
</dbReference>
<evidence type="ECO:0008006" key="3">
    <source>
        <dbReference type="Google" id="ProtNLM"/>
    </source>
</evidence>
<evidence type="ECO:0000313" key="1">
    <source>
        <dbReference type="EMBL" id="QPZ38526.1"/>
    </source>
</evidence>
<gene>
    <name evidence="1" type="ORF">HCR76_17400</name>
</gene>
<dbReference type="RefSeq" id="WP_166986236.1">
    <property type="nucleotide sequence ID" value="NZ_CP061169.1"/>
</dbReference>
<evidence type="ECO:0000313" key="2">
    <source>
        <dbReference type="Proteomes" id="UP000662814"/>
    </source>
</evidence>
<accession>A0ABX6YIE0</accession>
<proteinExistence type="predicted"/>
<dbReference type="Proteomes" id="UP000662814">
    <property type="component" value="Chromosome"/>
</dbReference>